<name>A0AA41WI99_9GAMM</name>
<evidence type="ECO:0000256" key="4">
    <source>
        <dbReference type="ARBA" id="ARBA00022605"/>
    </source>
</evidence>
<evidence type="ECO:0000256" key="12">
    <source>
        <dbReference type="PIRSR" id="PIRSR000193-1"/>
    </source>
</evidence>
<dbReference type="InterPro" id="IPR053790">
    <property type="entry name" value="P5CR-like_CS"/>
</dbReference>
<dbReference type="AlphaFoldDB" id="A0AA41WI99"/>
<feature type="binding site" evidence="12">
    <location>
        <position position="57"/>
    </location>
    <ligand>
        <name>NADPH</name>
        <dbReference type="ChEBI" id="CHEBI:57783"/>
    </ligand>
</feature>
<organism evidence="16 17">
    <name type="scientific">Stutzerimonas nitrititolerans</name>
    <dbReference type="NCBI Taxonomy" id="2482751"/>
    <lineage>
        <taxon>Bacteria</taxon>
        <taxon>Pseudomonadati</taxon>
        <taxon>Pseudomonadota</taxon>
        <taxon>Gammaproteobacteria</taxon>
        <taxon>Pseudomonadales</taxon>
        <taxon>Pseudomonadaceae</taxon>
        <taxon>Stutzerimonas</taxon>
    </lineage>
</organism>
<comment type="pathway">
    <text evidence="1 10 13">Amino-acid biosynthesis; L-proline biosynthesis; L-proline from L-glutamate 5-semialdehyde: step 1/1.</text>
</comment>
<dbReference type="NCBIfam" id="TIGR00112">
    <property type="entry name" value="proC"/>
    <property type="match status" value="1"/>
</dbReference>
<comment type="subcellular location">
    <subcellularLocation>
        <location evidence="10">Cytoplasm</location>
    </subcellularLocation>
</comment>
<feature type="binding site" evidence="12">
    <location>
        <begin position="70"/>
        <end position="73"/>
    </location>
    <ligand>
        <name>NADP(+)</name>
        <dbReference type="ChEBI" id="CHEBI:58349"/>
    </ligand>
</feature>
<dbReference type="PROSITE" id="PS00521">
    <property type="entry name" value="P5CR"/>
    <property type="match status" value="1"/>
</dbReference>
<gene>
    <name evidence="10 16" type="primary">proC</name>
    <name evidence="16" type="ORF">NJF43_09565</name>
</gene>
<dbReference type="EC" id="1.5.1.2" evidence="10 11"/>
<evidence type="ECO:0000256" key="7">
    <source>
        <dbReference type="ARBA" id="ARBA00023002"/>
    </source>
</evidence>
<dbReference type="Pfam" id="PF14748">
    <property type="entry name" value="P5CR_dimer"/>
    <property type="match status" value="1"/>
</dbReference>
<dbReference type="Gene3D" id="3.40.50.720">
    <property type="entry name" value="NAD(P)-binding Rossmann-like Domain"/>
    <property type="match status" value="1"/>
</dbReference>
<dbReference type="Proteomes" id="UP001165292">
    <property type="component" value="Unassembled WGS sequence"/>
</dbReference>
<dbReference type="EMBL" id="JAMYBS010000008">
    <property type="protein sequence ID" value="MCO7544997.1"/>
    <property type="molecule type" value="Genomic_DNA"/>
</dbReference>
<accession>A0AA41WI99</accession>
<dbReference type="HAMAP" id="MF_01925">
    <property type="entry name" value="P5C_reductase"/>
    <property type="match status" value="1"/>
</dbReference>
<keyword evidence="6 10" id="KW-0521">NADP</keyword>
<protein>
    <recommendedName>
        <fullName evidence="10 11">Pyrroline-5-carboxylate reductase</fullName>
        <shortName evidence="10">P5C reductase</shortName>
        <shortName evidence="10">P5CR</shortName>
        <ecNumber evidence="10 11">1.5.1.2</ecNumber>
    </recommendedName>
    <alternativeName>
        <fullName evidence="10">PCA reductase</fullName>
    </alternativeName>
</protein>
<evidence type="ECO:0000256" key="5">
    <source>
        <dbReference type="ARBA" id="ARBA00022650"/>
    </source>
</evidence>
<dbReference type="InterPro" id="IPR008927">
    <property type="entry name" value="6-PGluconate_DH-like_C_sf"/>
</dbReference>
<keyword evidence="4 10" id="KW-0028">Amino-acid biosynthesis</keyword>
<dbReference type="SUPFAM" id="SSF48179">
    <property type="entry name" value="6-phosphogluconate dehydrogenase C-terminal domain-like"/>
    <property type="match status" value="1"/>
</dbReference>
<evidence type="ECO:0000256" key="6">
    <source>
        <dbReference type="ARBA" id="ARBA00022857"/>
    </source>
</evidence>
<evidence type="ECO:0000256" key="8">
    <source>
        <dbReference type="ARBA" id="ARBA00050547"/>
    </source>
</evidence>
<dbReference type="PIRSF" id="PIRSF000193">
    <property type="entry name" value="Pyrrol-5-carb_rd"/>
    <property type="match status" value="1"/>
</dbReference>
<reference evidence="16" key="1">
    <citation type="submission" date="2022-06" db="EMBL/GenBank/DDBJ databases">
        <title>Detection of beta-lactamases in bacteria of animal origin.</title>
        <authorList>
            <person name="Mlynarcik P."/>
            <person name="Zdarska V."/>
            <person name="Chudobova H."/>
            <person name="Prochazkova P."/>
            <person name="Hricova K."/>
            <person name="Mezerova K."/>
            <person name="Bardon J."/>
            <person name="Dolejska M."/>
            <person name="Sukkar I."/>
            <person name="Kolar M."/>
        </authorList>
    </citation>
    <scope>NUCLEOTIDE SEQUENCE</scope>
    <source>
        <strain evidence="16">S 300-3</strain>
    </source>
</reference>
<comment type="similarity">
    <text evidence="2 10 13">Belongs to the pyrroline-5-carboxylate reductase family.</text>
</comment>
<dbReference type="FunFam" id="3.40.50.720:FF:000105">
    <property type="entry name" value="Pyrroline-5-carboxylate reductase"/>
    <property type="match status" value="1"/>
</dbReference>
<dbReference type="Pfam" id="PF03807">
    <property type="entry name" value="F420_oxidored"/>
    <property type="match status" value="1"/>
</dbReference>
<evidence type="ECO:0000256" key="3">
    <source>
        <dbReference type="ARBA" id="ARBA00022490"/>
    </source>
</evidence>
<evidence type="ECO:0000256" key="1">
    <source>
        <dbReference type="ARBA" id="ARBA00005205"/>
    </source>
</evidence>
<evidence type="ECO:0000256" key="9">
    <source>
        <dbReference type="ARBA" id="ARBA00052690"/>
    </source>
</evidence>
<comment type="catalytic activity">
    <reaction evidence="9 10 13">
        <text>L-proline + NADP(+) = (S)-1-pyrroline-5-carboxylate + NADPH + 2 H(+)</text>
        <dbReference type="Rhea" id="RHEA:14109"/>
        <dbReference type="ChEBI" id="CHEBI:15378"/>
        <dbReference type="ChEBI" id="CHEBI:17388"/>
        <dbReference type="ChEBI" id="CHEBI:57783"/>
        <dbReference type="ChEBI" id="CHEBI:58349"/>
        <dbReference type="ChEBI" id="CHEBI:60039"/>
        <dbReference type="EC" id="1.5.1.2"/>
    </reaction>
</comment>
<keyword evidence="7 10" id="KW-0560">Oxidoreductase</keyword>
<dbReference type="InterPro" id="IPR028939">
    <property type="entry name" value="P5C_Rdtase_cat_N"/>
</dbReference>
<comment type="caution">
    <text evidence="16">The sequence shown here is derived from an EMBL/GenBank/DDBJ whole genome shotgun (WGS) entry which is preliminary data.</text>
</comment>
<evidence type="ECO:0000256" key="11">
    <source>
        <dbReference type="NCBIfam" id="TIGR00112"/>
    </source>
</evidence>
<comment type="catalytic activity">
    <reaction evidence="8 10">
        <text>L-proline + NAD(+) = (S)-1-pyrroline-5-carboxylate + NADH + 2 H(+)</text>
        <dbReference type="Rhea" id="RHEA:14105"/>
        <dbReference type="ChEBI" id="CHEBI:15378"/>
        <dbReference type="ChEBI" id="CHEBI:17388"/>
        <dbReference type="ChEBI" id="CHEBI:57540"/>
        <dbReference type="ChEBI" id="CHEBI:57945"/>
        <dbReference type="ChEBI" id="CHEBI:60039"/>
        <dbReference type="EC" id="1.5.1.2"/>
    </reaction>
</comment>
<comment type="function">
    <text evidence="10">Catalyzes the reduction of 1-pyrroline-5-carboxylate (PCA) to L-proline.</text>
</comment>
<dbReference type="InterPro" id="IPR036291">
    <property type="entry name" value="NAD(P)-bd_dom_sf"/>
</dbReference>
<dbReference type="GO" id="GO:0004735">
    <property type="term" value="F:pyrroline-5-carboxylate reductase activity"/>
    <property type="evidence" value="ECO:0007669"/>
    <property type="project" value="UniProtKB-UniRule"/>
</dbReference>
<dbReference type="Gene3D" id="1.10.3730.10">
    <property type="entry name" value="ProC C-terminal domain-like"/>
    <property type="match status" value="1"/>
</dbReference>
<dbReference type="PANTHER" id="PTHR11645">
    <property type="entry name" value="PYRROLINE-5-CARBOXYLATE REDUCTASE"/>
    <property type="match status" value="1"/>
</dbReference>
<evidence type="ECO:0000259" key="15">
    <source>
        <dbReference type="Pfam" id="PF14748"/>
    </source>
</evidence>
<evidence type="ECO:0000256" key="10">
    <source>
        <dbReference type="HAMAP-Rule" id="MF_01925"/>
    </source>
</evidence>
<keyword evidence="3 10" id="KW-0963">Cytoplasm</keyword>
<evidence type="ECO:0000313" key="16">
    <source>
        <dbReference type="EMBL" id="MCO7544997.1"/>
    </source>
</evidence>
<proteinExistence type="inferred from homology"/>
<dbReference type="RefSeq" id="WP_253162813.1">
    <property type="nucleotide sequence ID" value="NZ_DALZTK010000012.1"/>
</dbReference>
<evidence type="ECO:0000313" key="17">
    <source>
        <dbReference type="Proteomes" id="UP001165292"/>
    </source>
</evidence>
<dbReference type="InterPro" id="IPR000304">
    <property type="entry name" value="Pyrroline-COOH_reductase"/>
</dbReference>
<keyword evidence="5 10" id="KW-0641">Proline biosynthesis</keyword>
<dbReference type="GO" id="GO:0005737">
    <property type="term" value="C:cytoplasm"/>
    <property type="evidence" value="ECO:0007669"/>
    <property type="project" value="UniProtKB-SubCell"/>
</dbReference>
<dbReference type="PANTHER" id="PTHR11645:SF0">
    <property type="entry name" value="PYRROLINE-5-CARBOXYLATE REDUCTASE 3"/>
    <property type="match status" value="1"/>
</dbReference>
<evidence type="ECO:0000256" key="13">
    <source>
        <dbReference type="RuleBase" id="RU003903"/>
    </source>
</evidence>
<feature type="binding site" evidence="12">
    <location>
        <begin position="9"/>
        <end position="14"/>
    </location>
    <ligand>
        <name>NADP(+)</name>
        <dbReference type="ChEBI" id="CHEBI:58349"/>
    </ligand>
</feature>
<dbReference type="GO" id="GO:0055129">
    <property type="term" value="P:L-proline biosynthetic process"/>
    <property type="evidence" value="ECO:0007669"/>
    <property type="project" value="UniProtKB-UniRule"/>
</dbReference>
<dbReference type="InterPro" id="IPR029036">
    <property type="entry name" value="P5CR_dimer"/>
</dbReference>
<dbReference type="SUPFAM" id="SSF51735">
    <property type="entry name" value="NAD(P)-binding Rossmann-fold domains"/>
    <property type="match status" value="1"/>
</dbReference>
<sequence>MSTPRIAFIGGGNMAASLIGGLRARGTPADAICASDPGEEQRRKIGTEHGIQTFARNADALAGADVVVLAVKPQVMQTVCSDLAQHLGEAPLIVSIAAGIGCDSLQHWLGPQPRAIVRCMPNTPSLLGQGASGLYANARVSAEQKAQAEQLLSAVGLALWLDDEQLIDAVTAVSGSGPAYFFLLIEAMTVAGEQLGLPREIAARLTLQTALGAARMACESGVEAAELRRRVTSPNGTTEAAIKTFQAGGFEALVQQALNAAAQRSAELAQTKEPS</sequence>
<dbReference type="FunFam" id="1.10.3730.10:FF:000001">
    <property type="entry name" value="Pyrroline-5-carboxylate reductase"/>
    <property type="match status" value="1"/>
</dbReference>
<evidence type="ECO:0000256" key="2">
    <source>
        <dbReference type="ARBA" id="ARBA00005525"/>
    </source>
</evidence>
<feature type="domain" description="Pyrroline-5-carboxylate reductase catalytic N-terminal" evidence="14">
    <location>
        <begin position="5"/>
        <end position="99"/>
    </location>
</feature>
<feature type="domain" description="Pyrroline-5-carboxylate reductase dimerisation" evidence="15">
    <location>
        <begin position="164"/>
        <end position="268"/>
    </location>
</feature>
<evidence type="ECO:0000259" key="14">
    <source>
        <dbReference type="Pfam" id="PF03807"/>
    </source>
</evidence>